<keyword evidence="2" id="KW-0813">Transport</keyword>
<comment type="caution">
    <text evidence="8">The sequence shown here is derived from an EMBL/GenBank/DDBJ whole genome shotgun (WGS) entry which is preliminary data.</text>
</comment>
<feature type="transmembrane region" description="Helical" evidence="6">
    <location>
        <begin position="495"/>
        <end position="514"/>
    </location>
</feature>
<dbReference type="Pfam" id="PF07690">
    <property type="entry name" value="MFS_1"/>
    <property type="match status" value="1"/>
</dbReference>
<evidence type="ECO:0000313" key="9">
    <source>
        <dbReference type="Proteomes" id="UP001610446"/>
    </source>
</evidence>
<dbReference type="CDD" id="cd17316">
    <property type="entry name" value="MFS_SV2_like"/>
    <property type="match status" value="1"/>
</dbReference>
<feature type="transmembrane region" description="Helical" evidence="6">
    <location>
        <begin position="92"/>
        <end position="113"/>
    </location>
</feature>
<evidence type="ECO:0000256" key="3">
    <source>
        <dbReference type="ARBA" id="ARBA00022692"/>
    </source>
</evidence>
<evidence type="ECO:0000313" key="8">
    <source>
        <dbReference type="EMBL" id="KAL2841704.1"/>
    </source>
</evidence>
<dbReference type="PANTHER" id="PTHR23511:SF12">
    <property type="entry name" value="TRANSPORTER, PUTATIVE (AFU_ORTHOLOGUE AFUA_7G01740)-RELATED"/>
    <property type="match status" value="1"/>
</dbReference>
<dbReference type="PROSITE" id="PS50850">
    <property type="entry name" value="MFS"/>
    <property type="match status" value="1"/>
</dbReference>
<dbReference type="Gene3D" id="1.20.1250.20">
    <property type="entry name" value="MFS general substrate transporter like domains"/>
    <property type="match status" value="1"/>
</dbReference>
<dbReference type="SUPFAM" id="SSF103473">
    <property type="entry name" value="MFS general substrate transporter"/>
    <property type="match status" value="1"/>
</dbReference>
<keyword evidence="4 6" id="KW-1133">Transmembrane helix</keyword>
<feature type="transmembrane region" description="Helical" evidence="6">
    <location>
        <begin position="464"/>
        <end position="483"/>
    </location>
</feature>
<evidence type="ECO:0000256" key="5">
    <source>
        <dbReference type="ARBA" id="ARBA00023136"/>
    </source>
</evidence>
<keyword evidence="5 6" id="KW-0472">Membrane</keyword>
<keyword evidence="3 6" id="KW-0812">Transmembrane</keyword>
<evidence type="ECO:0000256" key="6">
    <source>
        <dbReference type="SAM" id="Phobius"/>
    </source>
</evidence>
<protein>
    <submittedName>
        <fullName evidence="8">Major facilitator superfamily domain-containing protein</fullName>
    </submittedName>
</protein>
<reference evidence="8 9" key="1">
    <citation type="submission" date="2024-07" db="EMBL/GenBank/DDBJ databases">
        <title>Section-level genome sequencing and comparative genomics of Aspergillus sections Usti and Cavernicolus.</title>
        <authorList>
            <consortium name="Lawrence Berkeley National Laboratory"/>
            <person name="Nybo J.L."/>
            <person name="Vesth T.C."/>
            <person name="Theobald S."/>
            <person name="Frisvad J.C."/>
            <person name="Larsen T.O."/>
            <person name="Kjaerboelling I."/>
            <person name="Rothschild-Mancinelli K."/>
            <person name="Lyhne E.K."/>
            <person name="Kogle M.E."/>
            <person name="Barry K."/>
            <person name="Clum A."/>
            <person name="Na H."/>
            <person name="Ledsgaard L."/>
            <person name="Lin J."/>
            <person name="Lipzen A."/>
            <person name="Kuo A."/>
            <person name="Riley R."/>
            <person name="Mondo S."/>
            <person name="Labutti K."/>
            <person name="Haridas S."/>
            <person name="Pangalinan J."/>
            <person name="Salamov A.A."/>
            <person name="Simmons B.A."/>
            <person name="Magnuson J.K."/>
            <person name="Chen J."/>
            <person name="Drula E."/>
            <person name="Henrissat B."/>
            <person name="Wiebenga A."/>
            <person name="Lubbers R.J."/>
            <person name="Gomes A.C."/>
            <person name="Makela M.R."/>
            <person name="Stajich J."/>
            <person name="Grigoriev I.V."/>
            <person name="Mortensen U.H."/>
            <person name="De Vries R.P."/>
            <person name="Baker S.E."/>
            <person name="Andersen M.R."/>
        </authorList>
    </citation>
    <scope>NUCLEOTIDE SEQUENCE [LARGE SCALE GENOMIC DNA]</scope>
    <source>
        <strain evidence="8 9">CBS 123904</strain>
    </source>
</reference>
<proteinExistence type="predicted"/>
<feature type="transmembrane region" description="Helical" evidence="6">
    <location>
        <begin position="57"/>
        <end position="80"/>
    </location>
</feature>
<accession>A0ABR4JNU1</accession>
<dbReference type="InterPro" id="IPR036259">
    <property type="entry name" value="MFS_trans_sf"/>
</dbReference>
<sequence length="522" mass="56447">MPADRRSEPTSPTAALHETTPLNCGADLNAASAYKLNTNVLNRAIQEVGMGRYQWQLFGVVGFGWACDNLWPIVTSLVLVPVTYEFNVPKPPILLLAQNIGLLVGALFWGLGCDIFGRRVAFNMTIGITAVFSLAAAWSPTFGSVCALAALWSIGVGGNLPVDSAIFLEFLPGSHQYLLTVLSINWALAQLLANLVAWPFVGNFTCPSADGCVRSDNMGWRYFLATMGGLTLVMCITRYFFFTLLESPKYLMGKGEHYQAVAVVHEVARRNGKNTNLTADELHDCSNDGDDHEQPGSHYQRRGLGFTEQLKLRLEPLALTRFHSLFSTRRRAWTTTLLIAIWGLIGLAFPLYNAFLPYLQQQRGIEFGDGSTSLTYRNSLIIAVAGVPGSLVGGVMVEMPQLGRKGTLALATIMTGVFLLASTTATTSSALLGWNCAYGFSSSLVSAVLYAYTPEIFETRNRGTGNALVSAASRLGGILAPIVALEADLQTTVPVYVSGGIFLVAGWLVTMVPYESRGRASD</sequence>
<feature type="transmembrane region" description="Helical" evidence="6">
    <location>
        <begin position="431"/>
        <end position="452"/>
    </location>
</feature>
<feature type="transmembrane region" description="Helical" evidence="6">
    <location>
        <begin position="220"/>
        <end position="241"/>
    </location>
</feature>
<keyword evidence="9" id="KW-1185">Reference proteome</keyword>
<feature type="transmembrane region" description="Helical" evidence="6">
    <location>
        <begin position="178"/>
        <end position="200"/>
    </location>
</feature>
<organism evidence="8 9">
    <name type="scientific">Aspergillus pseudoustus</name>
    <dbReference type="NCBI Taxonomy" id="1810923"/>
    <lineage>
        <taxon>Eukaryota</taxon>
        <taxon>Fungi</taxon>
        <taxon>Dikarya</taxon>
        <taxon>Ascomycota</taxon>
        <taxon>Pezizomycotina</taxon>
        <taxon>Eurotiomycetes</taxon>
        <taxon>Eurotiomycetidae</taxon>
        <taxon>Eurotiales</taxon>
        <taxon>Aspergillaceae</taxon>
        <taxon>Aspergillus</taxon>
        <taxon>Aspergillus subgen. Nidulantes</taxon>
    </lineage>
</organism>
<evidence type="ECO:0000256" key="1">
    <source>
        <dbReference type="ARBA" id="ARBA00004141"/>
    </source>
</evidence>
<feature type="domain" description="Major facilitator superfamily (MFS) profile" evidence="7">
    <location>
        <begin position="52"/>
        <end position="517"/>
    </location>
</feature>
<dbReference type="InterPro" id="IPR020846">
    <property type="entry name" value="MFS_dom"/>
</dbReference>
<dbReference type="Proteomes" id="UP001610446">
    <property type="component" value="Unassembled WGS sequence"/>
</dbReference>
<feature type="transmembrane region" description="Helical" evidence="6">
    <location>
        <begin position="375"/>
        <end position="396"/>
    </location>
</feature>
<dbReference type="InterPro" id="IPR011701">
    <property type="entry name" value="MFS"/>
</dbReference>
<feature type="transmembrane region" description="Helical" evidence="6">
    <location>
        <begin position="150"/>
        <end position="171"/>
    </location>
</feature>
<comment type="subcellular location">
    <subcellularLocation>
        <location evidence="1">Membrane</location>
        <topology evidence="1">Multi-pass membrane protein</topology>
    </subcellularLocation>
</comment>
<name>A0ABR4JNU1_9EURO</name>
<feature type="transmembrane region" description="Helical" evidence="6">
    <location>
        <begin position="332"/>
        <end position="355"/>
    </location>
</feature>
<evidence type="ECO:0000259" key="7">
    <source>
        <dbReference type="PROSITE" id="PS50850"/>
    </source>
</evidence>
<gene>
    <name evidence="8" type="ORF">BJY01DRAFT_249463</name>
</gene>
<dbReference type="EMBL" id="JBFXLU010000107">
    <property type="protein sequence ID" value="KAL2841704.1"/>
    <property type="molecule type" value="Genomic_DNA"/>
</dbReference>
<evidence type="ECO:0000256" key="2">
    <source>
        <dbReference type="ARBA" id="ARBA00022448"/>
    </source>
</evidence>
<feature type="transmembrane region" description="Helical" evidence="6">
    <location>
        <begin position="120"/>
        <end position="138"/>
    </location>
</feature>
<feature type="transmembrane region" description="Helical" evidence="6">
    <location>
        <begin position="408"/>
        <end position="425"/>
    </location>
</feature>
<dbReference type="PANTHER" id="PTHR23511">
    <property type="entry name" value="SYNAPTIC VESICLE GLYCOPROTEIN 2"/>
    <property type="match status" value="1"/>
</dbReference>
<evidence type="ECO:0000256" key="4">
    <source>
        <dbReference type="ARBA" id="ARBA00022989"/>
    </source>
</evidence>